<keyword evidence="3" id="KW-1185">Reference proteome</keyword>
<protein>
    <submittedName>
        <fullName evidence="2">GNAT family protein</fullName>
    </submittedName>
</protein>
<dbReference type="InterPro" id="IPR000182">
    <property type="entry name" value="GNAT_dom"/>
</dbReference>
<proteinExistence type="predicted"/>
<organism evidence="2 3">
    <name type="scientific">Viridibacterium curvum</name>
    <dbReference type="NCBI Taxonomy" id="1101404"/>
    <lineage>
        <taxon>Bacteria</taxon>
        <taxon>Pseudomonadati</taxon>
        <taxon>Pseudomonadota</taxon>
        <taxon>Betaproteobacteria</taxon>
        <taxon>Rhodocyclales</taxon>
        <taxon>Rhodocyclaceae</taxon>
        <taxon>Viridibacterium</taxon>
    </lineage>
</organism>
<evidence type="ECO:0000313" key="3">
    <source>
        <dbReference type="Proteomes" id="UP001500547"/>
    </source>
</evidence>
<sequence>MTPLALVGQRVALRPIAPEYADGLALAASDGLQEAARLTNIPAASGMAQYIEQANAGLAAGHMRPFATTLRDSGEIVGSTRFWRIEPGNRKCEIGHTWLASRWHGSFVNAEAKYLMLRYAFEHMQCIRVHFQTDVLNLRSAAALRKIGATEEGVARHERIMADGRIRDSLQFSIIHTEWPQLRERQEAALRALGIEPVFVMEGA</sequence>
<dbReference type="RefSeq" id="WP_345532614.1">
    <property type="nucleotide sequence ID" value="NZ_BAABLD010000008.1"/>
</dbReference>
<dbReference type="Gene3D" id="3.40.630.30">
    <property type="match status" value="1"/>
</dbReference>
<dbReference type="EMBL" id="BAABLD010000008">
    <property type="protein sequence ID" value="GAA5164437.1"/>
    <property type="molecule type" value="Genomic_DNA"/>
</dbReference>
<evidence type="ECO:0000259" key="1">
    <source>
        <dbReference type="Pfam" id="PF13302"/>
    </source>
</evidence>
<dbReference type="Pfam" id="PF13302">
    <property type="entry name" value="Acetyltransf_3"/>
    <property type="match status" value="1"/>
</dbReference>
<feature type="domain" description="N-acetyltransferase" evidence="1">
    <location>
        <begin position="10"/>
        <end position="149"/>
    </location>
</feature>
<evidence type="ECO:0000313" key="2">
    <source>
        <dbReference type="EMBL" id="GAA5164437.1"/>
    </source>
</evidence>
<dbReference type="Proteomes" id="UP001500547">
    <property type="component" value="Unassembled WGS sequence"/>
</dbReference>
<dbReference type="PANTHER" id="PTHR43610:SF1">
    <property type="entry name" value="N-ACETYLTRANSFERASE DOMAIN-CONTAINING PROTEIN"/>
    <property type="match status" value="1"/>
</dbReference>
<reference evidence="3" key="1">
    <citation type="journal article" date="2019" name="Int. J. Syst. Evol. Microbiol.">
        <title>The Global Catalogue of Microorganisms (GCM) 10K type strain sequencing project: providing services to taxonomists for standard genome sequencing and annotation.</title>
        <authorList>
            <consortium name="The Broad Institute Genomics Platform"/>
            <consortium name="The Broad Institute Genome Sequencing Center for Infectious Disease"/>
            <person name="Wu L."/>
            <person name="Ma J."/>
        </authorList>
    </citation>
    <scope>NUCLEOTIDE SEQUENCE [LARGE SCALE GENOMIC DNA]</scope>
    <source>
        <strain evidence="3">JCM 18715</strain>
    </source>
</reference>
<dbReference type="InterPro" id="IPR016181">
    <property type="entry name" value="Acyl_CoA_acyltransferase"/>
</dbReference>
<comment type="caution">
    <text evidence="2">The sequence shown here is derived from an EMBL/GenBank/DDBJ whole genome shotgun (WGS) entry which is preliminary data.</text>
</comment>
<accession>A0ABP9QMM5</accession>
<dbReference type="PANTHER" id="PTHR43610">
    <property type="entry name" value="BLL6696 PROTEIN"/>
    <property type="match status" value="1"/>
</dbReference>
<gene>
    <name evidence="2" type="ORF">GCM10025770_18340</name>
</gene>
<dbReference type="SUPFAM" id="SSF55729">
    <property type="entry name" value="Acyl-CoA N-acyltransferases (Nat)"/>
    <property type="match status" value="1"/>
</dbReference>
<name>A0ABP9QMM5_9RHOO</name>